<accession>J9G2Q6</accession>
<organism evidence="1">
    <name type="scientific">gut metagenome</name>
    <dbReference type="NCBI Taxonomy" id="749906"/>
    <lineage>
        <taxon>unclassified sequences</taxon>
        <taxon>metagenomes</taxon>
        <taxon>organismal metagenomes</taxon>
    </lineage>
</organism>
<protein>
    <submittedName>
        <fullName evidence="1">Uncharacterized protein</fullName>
    </submittedName>
</protein>
<proteinExistence type="predicted"/>
<dbReference type="EMBL" id="AMCI01003094">
    <property type="protein sequence ID" value="EJX01114.1"/>
    <property type="molecule type" value="Genomic_DNA"/>
</dbReference>
<sequence length="35" mass="4045">EAYIGVGWAPFRRFSIRYECRLFVGGLESYGSDEL</sequence>
<dbReference type="AlphaFoldDB" id="J9G2Q6"/>
<gene>
    <name evidence="1" type="ORF">EVA_10778</name>
</gene>
<name>J9G2Q6_9ZZZZ</name>
<feature type="non-terminal residue" evidence="1">
    <location>
        <position position="1"/>
    </location>
</feature>
<reference evidence="1" key="1">
    <citation type="journal article" date="2012" name="PLoS ONE">
        <title>Gene sets for utilization of primary and secondary nutrition supplies in the distal gut of endangered iberian lynx.</title>
        <authorList>
            <person name="Alcaide M."/>
            <person name="Messina E."/>
            <person name="Richter M."/>
            <person name="Bargiela R."/>
            <person name="Peplies J."/>
            <person name="Huws S.A."/>
            <person name="Newbold C.J."/>
            <person name="Golyshin P.N."/>
            <person name="Simon M.A."/>
            <person name="Lopez G."/>
            <person name="Yakimov M.M."/>
            <person name="Ferrer M."/>
        </authorList>
    </citation>
    <scope>NUCLEOTIDE SEQUENCE</scope>
</reference>
<evidence type="ECO:0000313" key="1">
    <source>
        <dbReference type="EMBL" id="EJX01114.1"/>
    </source>
</evidence>
<comment type="caution">
    <text evidence="1">The sequence shown here is derived from an EMBL/GenBank/DDBJ whole genome shotgun (WGS) entry which is preliminary data.</text>
</comment>